<proteinExistence type="predicted"/>
<dbReference type="InterPro" id="IPR019574">
    <property type="entry name" value="NADH_UbQ_OxRdtase_Gsu_4Fe4S-bd"/>
</dbReference>
<dbReference type="Gene3D" id="3.40.50.740">
    <property type="match status" value="1"/>
</dbReference>
<dbReference type="InterPro" id="IPR006963">
    <property type="entry name" value="Mopterin_OxRdtase_4Fe-4S_dom"/>
</dbReference>
<evidence type="ECO:0000256" key="7">
    <source>
        <dbReference type="ARBA" id="ARBA00034078"/>
    </source>
</evidence>
<dbReference type="InterPro" id="IPR050123">
    <property type="entry name" value="Prok_molybdopt-oxidoreductase"/>
</dbReference>
<dbReference type="PANTHER" id="PTHR43105:SF14">
    <property type="entry name" value="FORMATE DEHYDROGENASE H"/>
    <property type="match status" value="1"/>
</dbReference>
<evidence type="ECO:0000256" key="3">
    <source>
        <dbReference type="ARBA" id="ARBA00022723"/>
    </source>
</evidence>
<dbReference type="SMART" id="SM00926">
    <property type="entry name" value="Molybdop_Fe4S4"/>
    <property type="match status" value="1"/>
</dbReference>
<dbReference type="InterPro" id="IPR001041">
    <property type="entry name" value="2Fe-2S_ferredoxin-type"/>
</dbReference>
<evidence type="ECO:0000259" key="11">
    <source>
        <dbReference type="PROSITE" id="PS51839"/>
    </source>
</evidence>
<accession>A0ABM6EY08</accession>
<keyword evidence="13" id="KW-1185">Reference proteome</keyword>
<dbReference type="InterPro" id="IPR017900">
    <property type="entry name" value="4Fe4S_Fe_S_CS"/>
</dbReference>
<feature type="domain" description="2Fe-2S ferredoxin-type" evidence="8">
    <location>
        <begin position="1"/>
        <end position="78"/>
    </location>
</feature>
<evidence type="ECO:0000259" key="8">
    <source>
        <dbReference type="PROSITE" id="PS51085"/>
    </source>
</evidence>
<dbReference type="InterPro" id="IPR054351">
    <property type="entry name" value="NADH_UbQ_OxRdtase_ferredoxin"/>
</dbReference>
<comment type="cofactor">
    <cofactor evidence="7">
        <name>[2Fe-2S] cluster</name>
        <dbReference type="ChEBI" id="CHEBI:190135"/>
    </cofactor>
</comment>
<dbReference type="InterPro" id="IPR017896">
    <property type="entry name" value="4Fe4S_Fe-S-bd"/>
</dbReference>
<dbReference type="Pfam" id="PF22117">
    <property type="entry name" value="Fer4_Nqo3"/>
    <property type="match status" value="1"/>
</dbReference>
<dbReference type="CDD" id="cd00207">
    <property type="entry name" value="fer2"/>
    <property type="match status" value="1"/>
</dbReference>
<feature type="domain" description="4Fe-4S Mo/W bis-MGD-type" evidence="10">
    <location>
        <begin position="217"/>
        <end position="273"/>
    </location>
</feature>
<dbReference type="SMART" id="SM00929">
    <property type="entry name" value="NADH-G_4Fe-4S_3"/>
    <property type="match status" value="1"/>
</dbReference>
<dbReference type="Pfam" id="PF13510">
    <property type="entry name" value="Fer2_4"/>
    <property type="match status" value="1"/>
</dbReference>
<feature type="domain" description="4Fe-4S His(Cys)3-ligated-type" evidence="11">
    <location>
        <begin position="78"/>
        <end position="117"/>
    </location>
</feature>
<dbReference type="PROSITE" id="PS00198">
    <property type="entry name" value="4FE4S_FER_1"/>
    <property type="match status" value="1"/>
</dbReference>
<evidence type="ECO:0000256" key="5">
    <source>
        <dbReference type="ARBA" id="ARBA00023004"/>
    </source>
</evidence>
<keyword evidence="4" id="KW-0560">Oxidoreductase</keyword>
<keyword evidence="5" id="KW-0408">Iron</keyword>
<protein>
    <submittedName>
        <fullName evidence="12">NADH dehydrogenase</fullName>
    </submittedName>
</protein>
<dbReference type="Gene3D" id="2.20.25.90">
    <property type="entry name" value="ADC-like domains"/>
    <property type="match status" value="1"/>
</dbReference>
<dbReference type="Gene3D" id="3.30.70.20">
    <property type="match status" value="1"/>
</dbReference>
<evidence type="ECO:0000256" key="1">
    <source>
        <dbReference type="ARBA" id="ARBA00001966"/>
    </source>
</evidence>
<sequence>MVNLKINGVSISVKVGTSILEAAQSVGIDIPTFCYDKDLTADGACRICVVEVEGFRNLPASCTTPVSEGMVVYTESEKVIETRKMILDLLLANHPQDCLTCEKAGSCKLQDYCYRYDVRKTTFEGARKNLPIDDENHLIQRDQNKCILCGKCVRVCKEIQVTSAVDFTGRGFDTTVTTAFNAPLSIEQCRFCGQCVDICPTGALSNKQIAGTRPWEVEKVRTTCPFCGTGCNFDLNVKEGKVIGVTSTPDAVVNGRSLCVKGRYHTDLIYSPNRITTPLIKRKGEFVKATWDEALNLVATKFKEIKARDGSDALAALSSARCTNEDNWVMQKFMRAVIGTNNVDHCART</sequence>
<dbReference type="Proteomes" id="UP000177894">
    <property type="component" value="Chromosome"/>
</dbReference>
<dbReference type="PROSITE" id="PS51839">
    <property type="entry name" value="4FE4S_HC3"/>
    <property type="match status" value="1"/>
</dbReference>
<evidence type="ECO:0000259" key="9">
    <source>
        <dbReference type="PROSITE" id="PS51379"/>
    </source>
</evidence>
<dbReference type="SUPFAM" id="SSF53706">
    <property type="entry name" value="Formate dehydrogenase/DMSO reductase, domains 1-3"/>
    <property type="match status" value="1"/>
</dbReference>
<keyword evidence="3" id="KW-0479">Metal-binding</keyword>
<evidence type="ECO:0000256" key="2">
    <source>
        <dbReference type="ARBA" id="ARBA00022485"/>
    </source>
</evidence>
<name>A0ABM6EY08_9CLOT</name>
<dbReference type="PROSITE" id="PS51379">
    <property type="entry name" value="4FE4S_FER_2"/>
    <property type="match status" value="2"/>
</dbReference>
<dbReference type="PROSITE" id="PS00641">
    <property type="entry name" value="COMPLEX1_75K_1"/>
    <property type="match status" value="1"/>
</dbReference>
<dbReference type="InterPro" id="IPR006656">
    <property type="entry name" value="Mopterin_OxRdtase"/>
</dbReference>
<feature type="domain" description="4Fe-4S ferredoxin-type" evidence="9">
    <location>
        <begin position="180"/>
        <end position="209"/>
    </location>
</feature>
<dbReference type="Gene3D" id="3.10.20.740">
    <property type="match status" value="1"/>
</dbReference>
<dbReference type="PROSITE" id="PS51669">
    <property type="entry name" value="4FE4S_MOW_BIS_MGD"/>
    <property type="match status" value="1"/>
</dbReference>
<keyword evidence="2" id="KW-0004">4Fe-4S</keyword>
<dbReference type="SUPFAM" id="SSF54862">
    <property type="entry name" value="4Fe-4S ferredoxins"/>
    <property type="match status" value="1"/>
</dbReference>
<dbReference type="Pfam" id="PF04879">
    <property type="entry name" value="Molybdop_Fe4S4"/>
    <property type="match status" value="1"/>
</dbReference>
<dbReference type="PROSITE" id="PS51085">
    <property type="entry name" value="2FE2S_FER_2"/>
    <property type="match status" value="1"/>
</dbReference>
<gene>
    <name evidence="12" type="ORF">BJL90_19145</name>
</gene>
<evidence type="ECO:0000256" key="4">
    <source>
        <dbReference type="ARBA" id="ARBA00023002"/>
    </source>
</evidence>
<dbReference type="Pfam" id="PF10588">
    <property type="entry name" value="NADH-G_4Fe-4S_3"/>
    <property type="match status" value="1"/>
</dbReference>
<dbReference type="InterPro" id="IPR000283">
    <property type="entry name" value="NADH_UbQ_OxRdtase_75kDa_su_CS"/>
</dbReference>
<dbReference type="InterPro" id="IPR027467">
    <property type="entry name" value="MopterinOxRdtase_cofactor_BS"/>
</dbReference>
<evidence type="ECO:0000313" key="12">
    <source>
        <dbReference type="EMBL" id="AOY77790.1"/>
    </source>
</evidence>
<keyword evidence="6" id="KW-0411">Iron-sulfur</keyword>
<evidence type="ECO:0000256" key="6">
    <source>
        <dbReference type="ARBA" id="ARBA00023014"/>
    </source>
</evidence>
<evidence type="ECO:0000313" key="13">
    <source>
        <dbReference type="Proteomes" id="UP000177894"/>
    </source>
</evidence>
<dbReference type="SUPFAM" id="SSF54292">
    <property type="entry name" value="2Fe-2S ferredoxin-like"/>
    <property type="match status" value="1"/>
</dbReference>
<dbReference type="PROSITE" id="PS00551">
    <property type="entry name" value="MOLYBDOPTERIN_PROK_1"/>
    <property type="match status" value="1"/>
</dbReference>
<dbReference type="PANTHER" id="PTHR43105">
    <property type="entry name" value="RESPIRATORY NITRATE REDUCTASE"/>
    <property type="match status" value="1"/>
</dbReference>
<dbReference type="InterPro" id="IPR036010">
    <property type="entry name" value="2Fe-2S_ferredoxin-like_sf"/>
</dbReference>
<dbReference type="Pfam" id="PF00384">
    <property type="entry name" value="Molybdopterin"/>
    <property type="match status" value="1"/>
</dbReference>
<evidence type="ECO:0000259" key="10">
    <source>
        <dbReference type="PROSITE" id="PS51669"/>
    </source>
</evidence>
<organism evidence="12 13">
    <name type="scientific">Clostridium formicaceticum</name>
    <dbReference type="NCBI Taxonomy" id="1497"/>
    <lineage>
        <taxon>Bacteria</taxon>
        <taxon>Bacillati</taxon>
        <taxon>Bacillota</taxon>
        <taxon>Clostridia</taxon>
        <taxon>Eubacteriales</taxon>
        <taxon>Clostridiaceae</taxon>
        <taxon>Clostridium</taxon>
    </lineage>
</organism>
<feature type="domain" description="4Fe-4S ferredoxin-type" evidence="9">
    <location>
        <begin position="137"/>
        <end position="167"/>
    </location>
</feature>
<comment type="cofactor">
    <cofactor evidence="1">
        <name>[4Fe-4S] cluster</name>
        <dbReference type="ChEBI" id="CHEBI:49883"/>
    </cofactor>
</comment>
<reference evidence="12 13" key="1">
    <citation type="submission" date="2016-10" db="EMBL/GenBank/DDBJ databases">
        <title>Complete Genome Sequence of Acetogen Clostridium formicoaceticum ATCC 27076.</title>
        <authorList>
            <person name="Bao T."/>
            <person name="Cheng C."/>
            <person name="Zhao J."/>
            <person name="Yang S.-T."/>
            <person name="Wang J."/>
            <person name="Wang M."/>
        </authorList>
    </citation>
    <scope>NUCLEOTIDE SEQUENCE [LARGE SCALE GENOMIC DNA]</scope>
    <source>
        <strain evidence="12 13">ATCC 27076</strain>
    </source>
</reference>
<dbReference type="EMBL" id="CP017603">
    <property type="protein sequence ID" value="AOY77790.1"/>
    <property type="molecule type" value="Genomic_DNA"/>
</dbReference>